<feature type="transmembrane region" description="Helical" evidence="1">
    <location>
        <begin position="114"/>
        <end position="132"/>
    </location>
</feature>
<dbReference type="RefSeq" id="WP_354556461.1">
    <property type="nucleotide sequence ID" value="NZ_JBEPMB010000002.1"/>
</dbReference>
<sequence>MSFRLGDSVKKDPWLWLTGLASAGLLLLMNLRDAALFASLTHGRTIPDSDFSSTRESLLALKDYLGTQPEAADVLRAMHMQADLVLPATLTIFLFLLLRRLAPGVVIYGRPAENLLPLLLIFPILYGFADYSENVVSLLLFPPAAPQPATAAFLADALSWATRLKFLAATIAGVFVARLVIARISP</sequence>
<gene>
    <name evidence="2" type="ORF">ABID16_002299</name>
</gene>
<name>A0ABV2J1X1_9HYPH</name>
<keyword evidence="3" id="KW-1185">Reference proteome</keyword>
<keyword evidence="1" id="KW-1133">Transmembrane helix</keyword>
<dbReference type="EMBL" id="JBEPMB010000002">
    <property type="protein sequence ID" value="MET3613970.1"/>
    <property type="molecule type" value="Genomic_DNA"/>
</dbReference>
<protein>
    <submittedName>
        <fullName evidence="2">Uncharacterized protein</fullName>
    </submittedName>
</protein>
<evidence type="ECO:0000313" key="2">
    <source>
        <dbReference type="EMBL" id="MET3613970.1"/>
    </source>
</evidence>
<organism evidence="2 3">
    <name type="scientific">Rhizobium aquaticum</name>
    <dbReference type="NCBI Taxonomy" id="1549636"/>
    <lineage>
        <taxon>Bacteria</taxon>
        <taxon>Pseudomonadati</taxon>
        <taxon>Pseudomonadota</taxon>
        <taxon>Alphaproteobacteria</taxon>
        <taxon>Hyphomicrobiales</taxon>
        <taxon>Rhizobiaceae</taxon>
        <taxon>Rhizobium/Agrobacterium group</taxon>
        <taxon>Rhizobium</taxon>
    </lineage>
</organism>
<accession>A0ABV2J1X1</accession>
<feature type="transmembrane region" description="Helical" evidence="1">
    <location>
        <begin position="84"/>
        <end position="102"/>
    </location>
</feature>
<proteinExistence type="predicted"/>
<reference evidence="2 3" key="1">
    <citation type="submission" date="2024-06" db="EMBL/GenBank/DDBJ databases">
        <title>Genomic Encyclopedia of Type Strains, Phase IV (KMG-IV): sequencing the most valuable type-strain genomes for metagenomic binning, comparative biology and taxonomic classification.</title>
        <authorList>
            <person name="Goeker M."/>
        </authorList>
    </citation>
    <scope>NUCLEOTIDE SEQUENCE [LARGE SCALE GENOMIC DNA]</scope>
    <source>
        <strain evidence="2 3">DSM 29780</strain>
    </source>
</reference>
<dbReference type="Proteomes" id="UP001549047">
    <property type="component" value="Unassembled WGS sequence"/>
</dbReference>
<keyword evidence="1" id="KW-0472">Membrane</keyword>
<evidence type="ECO:0000313" key="3">
    <source>
        <dbReference type="Proteomes" id="UP001549047"/>
    </source>
</evidence>
<feature type="transmembrane region" description="Helical" evidence="1">
    <location>
        <begin position="12"/>
        <end position="31"/>
    </location>
</feature>
<keyword evidence="1" id="KW-0812">Transmembrane</keyword>
<comment type="caution">
    <text evidence="2">The sequence shown here is derived from an EMBL/GenBank/DDBJ whole genome shotgun (WGS) entry which is preliminary data.</text>
</comment>
<feature type="transmembrane region" description="Helical" evidence="1">
    <location>
        <begin position="164"/>
        <end position="181"/>
    </location>
</feature>
<evidence type="ECO:0000256" key="1">
    <source>
        <dbReference type="SAM" id="Phobius"/>
    </source>
</evidence>